<reference evidence="5" key="2">
    <citation type="submission" date="2020-09" db="EMBL/GenBank/DDBJ databases">
        <authorList>
            <person name="Sun Q."/>
            <person name="Ohkuma M."/>
        </authorList>
    </citation>
    <scope>NUCLEOTIDE SEQUENCE</scope>
    <source>
        <strain evidence="5">JCM 4477</strain>
    </source>
</reference>
<feature type="chain" id="PRO_5037646366" evidence="4">
    <location>
        <begin position="31"/>
        <end position="415"/>
    </location>
</feature>
<evidence type="ECO:0000313" key="5">
    <source>
        <dbReference type="EMBL" id="GHF07870.1"/>
    </source>
</evidence>
<dbReference type="PANTHER" id="PTHR30061:SF50">
    <property type="entry name" value="MALTOSE_MALTODEXTRIN-BINDING PERIPLASMIC PROTEIN"/>
    <property type="match status" value="1"/>
</dbReference>
<dbReference type="PANTHER" id="PTHR30061">
    <property type="entry name" value="MALTOSE-BINDING PERIPLASMIC PROTEIN"/>
    <property type="match status" value="1"/>
</dbReference>
<dbReference type="GO" id="GO:0042956">
    <property type="term" value="P:maltodextrin transmembrane transport"/>
    <property type="evidence" value="ECO:0007669"/>
    <property type="project" value="TreeGrafter"/>
</dbReference>
<accession>A0A919E3F3</accession>
<name>A0A919E3F3_9ACTN</name>
<dbReference type="PROSITE" id="PS51257">
    <property type="entry name" value="PROKAR_LIPOPROTEIN"/>
    <property type="match status" value="1"/>
</dbReference>
<dbReference type="RefSeq" id="WP_190205318.1">
    <property type="nucleotide sequence ID" value="NZ_BNBI01000007.1"/>
</dbReference>
<evidence type="ECO:0000256" key="3">
    <source>
        <dbReference type="ARBA" id="ARBA00022729"/>
    </source>
</evidence>
<evidence type="ECO:0000256" key="1">
    <source>
        <dbReference type="ARBA" id="ARBA00008520"/>
    </source>
</evidence>
<dbReference type="GO" id="GO:0055052">
    <property type="term" value="C:ATP-binding cassette (ABC) transporter complex, substrate-binding subunit-containing"/>
    <property type="evidence" value="ECO:0007669"/>
    <property type="project" value="TreeGrafter"/>
</dbReference>
<dbReference type="Pfam" id="PF13416">
    <property type="entry name" value="SBP_bac_8"/>
    <property type="match status" value="1"/>
</dbReference>
<reference evidence="5" key="1">
    <citation type="journal article" date="2014" name="Int. J. Syst. Evol. Microbiol.">
        <title>Complete genome sequence of Corynebacterium casei LMG S-19264T (=DSM 44701T), isolated from a smear-ripened cheese.</title>
        <authorList>
            <consortium name="US DOE Joint Genome Institute (JGI-PGF)"/>
            <person name="Walter F."/>
            <person name="Albersmeier A."/>
            <person name="Kalinowski J."/>
            <person name="Ruckert C."/>
        </authorList>
    </citation>
    <scope>NUCLEOTIDE SEQUENCE</scope>
    <source>
        <strain evidence="5">JCM 4477</strain>
    </source>
</reference>
<protein>
    <submittedName>
        <fullName evidence="5">Sugar ABC transporter substrate-binding protein</fullName>
    </submittedName>
</protein>
<evidence type="ECO:0000256" key="2">
    <source>
        <dbReference type="ARBA" id="ARBA00022448"/>
    </source>
</evidence>
<proteinExistence type="inferred from homology"/>
<evidence type="ECO:0000313" key="6">
    <source>
        <dbReference type="Proteomes" id="UP000630718"/>
    </source>
</evidence>
<dbReference type="InterPro" id="IPR006059">
    <property type="entry name" value="SBP"/>
</dbReference>
<dbReference type="SUPFAM" id="SSF53850">
    <property type="entry name" value="Periplasmic binding protein-like II"/>
    <property type="match status" value="1"/>
</dbReference>
<dbReference type="CDD" id="cd13585">
    <property type="entry name" value="PBP2_TMBP_like"/>
    <property type="match status" value="1"/>
</dbReference>
<sequence>MGAAARSSARRRTAALLAALALAVTASGCADTEDSGSPTLTVLDYYTDATEHAQWGALLQECGEQAGVRIEHRSVPGPSLVTTVLRQASSRTLPDLLMLDNPDVQRIAATGALTPLRQYGVDLDGYAEGILSAGTYQGEVYGVTPAVNTVALFYNKDMLDEAGVTVPRTWDELRKAAAELTRPGRYGMAVDADATFESSWQFLPFLWSNGGTETELTSPEAAQALRLWTDLLRDGSMSRSVLTWNQADLHDRFASGRTAMMINGPWRISALERVRGLRWGVAPVPVRAPGQTLVTPLGGELWTVPRTASEARQEKAAQVLGCLTGPRHSLTVAEQYHTVPARTEVARTYARRSPELAAFVDSVRTARPRTERTGARWPRTATGIYTAIQLALTGRETPEQALAEGRRIAARGGEP</sequence>
<dbReference type="GO" id="GO:0015768">
    <property type="term" value="P:maltose transport"/>
    <property type="evidence" value="ECO:0007669"/>
    <property type="project" value="TreeGrafter"/>
</dbReference>
<keyword evidence="6" id="KW-1185">Reference proteome</keyword>
<dbReference type="AlphaFoldDB" id="A0A919E3F3"/>
<dbReference type="Proteomes" id="UP000630718">
    <property type="component" value="Unassembled WGS sequence"/>
</dbReference>
<gene>
    <name evidence="5" type="ORF">GCM10018772_36160</name>
</gene>
<dbReference type="GO" id="GO:1901982">
    <property type="term" value="F:maltose binding"/>
    <property type="evidence" value="ECO:0007669"/>
    <property type="project" value="TreeGrafter"/>
</dbReference>
<keyword evidence="2" id="KW-0813">Transport</keyword>
<comment type="similarity">
    <text evidence="1">Belongs to the bacterial solute-binding protein 1 family.</text>
</comment>
<keyword evidence="3 4" id="KW-0732">Signal</keyword>
<dbReference type="Gene3D" id="3.40.190.10">
    <property type="entry name" value="Periplasmic binding protein-like II"/>
    <property type="match status" value="2"/>
</dbReference>
<organism evidence="5 6">
    <name type="scientific">Streptomyces fumanus</name>
    <dbReference type="NCBI Taxonomy" id="67302"/>
    <lineage>
        <taxon>Bacteria</taxon>
        <taxon>Bacillati</taxon>
        <taxon>Actinomycetota</taxon>
        <taxon>Actinomycetes</taxon>
        <taxon>Kitasatosporales</taxon>
        <taxon>Streptomycetaceae</taxon>
        <taxon>Streptomyces</taxon>
    </lineage>
</organism>
<feature type="signal peptide" evidence="4">
    <location>
        <begin position="1"/>
        <end position="30"/>
    </location>
</feature>
<dbReference type="EMBL" id="BNBI01000007">
    <property type="protein sequence ID" value="GHF07870.1"/>
    <property type="molecule type" value="Genomic_DNA"/>
</dbReference>
<evidence type="ECO:0000256" key="4">
    <source>
        <dbReference type="SAM" id="SignalP"/>
    </source>
</evidence>
<comment type="caution">
    <text evidence="5">The sequence shown here is derived from an EMBL/GenBank/DDBJ whole genome shotgun (WGS) entry which is preliminary data.</text>
</comment>